<evidence type="ECO:0000256" key="1">
    <source>
        <dbReference type="SAM" id="MobiDB-lite"/>
    </source>
</evidence>
<keyword evidence="3" id="KW-1185">Reference proteome</keyword>
<accession>A0ABN9UEJ8</accession>
<comment type="caution">
    <text evidence="2">The sequence shown here is derived from an EMBL/GenBank/DDBJ whole genome shotgun (WGS) entry which is preliminary data.</text>
</comment>
<gene>
    <name evidence="2" type="ORF">PCOR1329_LOCUS47740</name>
</gene>
<dbReference type="EMBL" id="CAUYUJ010015752">
    <property type="protein sequence ID" value="CAK0857752.1"/>
    <property type="molecule type" value="Genomic_DNA"/>
</dbReference>
<sequence>MCAGLSSLEALKQKLAQDQARLAGGGGTKPYRPAAPSAGPPEDCRGTLSPPLAQVAPQPLLGAVSYLRACSVVESEDGRCSAADVDREASAIARKAVEAAQPAPPGAEGGGVDFESDPINFTHILRFMRDGEAWQPPDDDKARAALKKEAVYFGCTGILHRLDRDENVDNLTDLLLKEALEGVPPELRCTIGKQGKGVYTFGTSGKEVTLHTMNGRLFVYRINEVVRHMPIQQLLTEEGLIPAPGAAPAFAAIAAAPTAGAPAPAAAPEAAESGTAPAAAV</sequence>
<reference evidence="2" key="1">
    <citation type="submission" date="2023-10" db="EMBL/GenBank/DDBJ databases">
        <authorList>
            <person name="Chen Y."/>
            <person name="Shah S."/>
            <person name="Dougan E. K."/>
            <person name="Thang M."/>
            <person name="Chan C."/>
        </authorList>
    </citation>
    <scope>NUCLEOTIDE SEQUENCE [LARGE SCALE GENOMIC DNA]</scope>
</reference>
<dbReference type="SUPFAM" id="SSF54695">
    <property type="entry name" value="POZ domain"/>
    <property type="match status" value="1"/>
</dbReference>
<organism evidence="2 3">
    <name type="scientific">Prorocentrum cordatum</name>
    <dbReference type="NCBI Taxonomy" id="2364126"/>
    <lineage>
        <taxon>Eukaryota</taxon>
        <taxon>Sar</taxon>
        <taxon>Alveolata</taxon>
        <taxon>Dinophyceae</taxon>
        <taxon>Prorocentrales</taxon>
        <taxon>Prorocentraceae</taxon>
        <taxon>Prorocentrum</taxon>
    </lineage>
</organism>
<feature type="region of interest" description="Disordered" evidence="1">
    <location>
        <begin position="262"/>
        <end position="281"/>
    </location>
</feature>
<dbReference type="InterPro" id="IPR011333">
    <property type="entry name" value="SKP1/BTB/POZ_sf"/>
</dbReference>
<feature type="region of interest" description="Disordered" evidence="1">
    <location>
        <begin position="22"/>
        <end position="51"/>
    </location>
</feature>
<evidence type="ECO:0000313" key="3">
    <source>
        <dbReference type="Proteomes" id="UP001189429"/>
    </source>
</evidence>
<dbReference type="Gene3D" id="3.30.710.10">
    <property type="entry name" value="Potassium Channel Kv1.1, Chain A"/>
    <property type="match status" value="1"/>
</dbReference>
<protein>
    <recommendedName>
        <fullName evidence="4">Potassium channel tetramerisation-type BTB domain-containing protein</fullName>
    </recommendedName>
</protein>
<dbReference type="Proteomes" id="UP001189429">
    <property type="component" value="Unassembled WGS sequence"/>
</dbReference>
<name>A0ABN9UEJ8_9DINO</name>
<evidence type="ECO:0000313" key="2">
    <source>
        <dbReference type="EMBL" id="CAK0857752.1"/>
    </source>
</evidence>
<feature type="non-terminal residue" evidence="2">
    <location>
        <position position="281"/>
    </location>
</feature>
<proteinExistence type="predicted"/>
<evidence type="ECO:0008006" key="4">
    <source>
        <dbReference type="Google" id="ProtNLM"/>
    </source>
</evidence>